<dbReference type="OrthoDB" id="9775333at2"/>
<dbReference type="PANTHER" id="PTHR35566:SF1">
    <property type="entry name" value="TYPE VI SECRETION SYSTEM BASEPLATE COMPONENT TSSK1"/>
    <property type="match status" value="1"/>
</dbReference>
<dbReference type="RefSeq" id="WP_094061002.1">
    <property type="nucleotide sequence ID" value="NZ_CP022530.1"/>
</dbReference>
<dbReference type="EMBL" id="CP022530">
    <property type="protein sequence ID" value="ASP39828.1"/>
    <property type="molecule type" value="Genomic_DNA"/>
</dbReference>
<dbReference type="InterPro" id="IPR010263">
    <property type="entry name" value="T6SS_TssK"/>
</dbReference>
<reference evidence="1 2" key="1">
    <citation type="submission" date="2017-07" db="EMBL/GenBank/DDBJ databases">
        <title>Annotated genome sequence of Bacterioplanes sanyensis isolated from Red Sea.</title>
        <authorList>
            <person name="Rehman Z.U."/>
        </authorList>
    </citation>
    <scope>NUCLEOTIDE SEQUENCE [LARGE SCALE GENOMIC DNA]</scope>
    <source>
        <strain evidence="1 2">NV9</strain>
    </source>
</reference>
<name>A0A222FLD8_9GAMM</name>
<accession>A0A222FLD8</accession>
<evidence type="ECO:0000313" key="2">
    <source>
        <dbReference type="Proteomes" id="UP000202440"/>
    </source>
</evidence>
<dbReference type="NCBIfam" id="TIGR03353">
    <property type="entry name" value="VI_chp_4"/>
    <property type="match status" value="1"/>
</dbReference>
<keyword evidence="2" id="KW-1185">Reference proteome</keyword>
<proteinExistence type="predicted"/>
<dbReference type="Proteomes" id="UP000202440">
    <property type="component" value="Chromosome"/>
</dbReference>
<protein>
    <recommendedName>
        <fullName evidence="3">Type VI secretion system-associated protein</fullName>
    </recommendedName>
</protein>
<evidence type="ECO:0000313" key="1">
    <source>
        <dbReference type="EMBL" id="ASP39828.1"/>
    </source>
</evidence>
<evidence type="ECO:0008006" key="3">
    <source>
        <dbReference type="Google" id="ProtNLM"/>
    </source>
</evidence>
<dbReference type="PANTHER" id="PTHR35566">
    <property type="entry name" value="BLR3599 PROTEIN"/>
    <property type="match status" value="1"/>
</dbReference>
<gene>
    <name evidence="1" type="ORF">CHH28_14605</name>
</gene>
<dbReference type="AlphaFoldDB" id="A0A222FLD8"/>
<dbReference type="Pfam" id="PF05936">
    <property type="entry name" value="T6SS_VasE"/>
    <property type="match status" value="1"/>
</dbReference>
<dbReference type="KEGG" id="bsan:CHH28_14605"/>
<organism evidence="1 2">
    <name type="scientific">Bacterioplanes sanyensis</name>
    <dbReference type="NCBI Taxonomy" id="1249553"/>
    <lineage>
        <taxon>Bacteria</taxon>
        <taxon>Pseudomonadati</taxon>
        <taxon>Pseudomonadota</taxon>
        <taxon>Gammaproteobacteria</taxon>
        <taxon>Oceanospirillales</taxon>
        <taxon>Oceanospirillaceae</taxon>
        <taxon>Bacterioplanes</taxon>
    </lineage>
</organism>
<sequence>MTILSTGQSSLIRSAANDDGNQPRIPNPICWHQGMLLSPQHFQQNHLYWEEQLRQRLSLLQPHYWGVGELVIDEAALLEGQVNIQRLVAVMPDGLLIDYRSSEEDRLQLTLDADLSEGPATVQLAVPIHVAGSASGRSEIQRYVSREDRPRVDENTGDNEIVMPRLVPRLSLQLGDKVSNRYVGLPLFRVAQPEGGNIQIDGEYSPPLLTVAADAFRSSAEGSATRSIAQLCQQLAVSIRQKARQLAGLSEEGEHLGRNIAQRHHRWIRAMVQELASFELAAGTTITSPYELYQSLIRLAGPISELDPNAIPPVFKPYIHDNALPGFKQVVRYVHQQVSRVNLNYTTLSFDEERSGYFTLEFDKAWEGRDLIIELKPQGRGSSDGLVHWLGASRIASANVHKVLMQRRLLGAKSHRIARDEKSDIEPAQGNVLFRVKADKQLIRSGAKLVIVCTSEQLKTEQPASILLHMPHE</sequence>